<dbReference type="Proteomes" id="UP000823775">
    <property type="component" value="Unassembled WGS sequence"/>
</dbReference>
<organism evidence="2 3">
    <name type="scientific">Datura stramonium</name>
    <name type="common">Jimsonweed</name>
    <name type="synonym">Common thornapple</name>
    <dbReference type="NCBI Taxonomy" id="4076"/>
    <lineage>
        <taxon>Eukaryota</taxon>
        <taxon>Viridiplantae</taxon>
        <taxon>Streptophyta</taxon>
        <taxon>Embryophyta</taxon>
        <taxon>Tracheophyta</taxon>
        <taxon>Spermatophyta</taxon>
        <taxon>Magnoliopsida</taxon>
        <taxon>eudicotyledons</taxon>
        <taxon>Gunneridae</taxon>
        <taxon>Pentapetalae</taxon>
        <taxon>asterids</taxon>
        <taxon>lamiids</taxon>
        <taxon>Solanales</taxon>
        <taxon>Solanaceae</taxon>
        <taxon>Solanoideae</taxon>
        <taxon>Datureae</taxon>
        <taxon>Datura</taxon>
    </lineage>
</organism>
<dbReference type="EMBL" id="JACEIK010000326">
    <property type="protein sequence ID" value="MCD7455025.1"/>
    <property type="molecule type" value="Genomic_DNA"/>
</dbReference>
<feature type="compositionally biased region" description="Basic and acidic residues" evidence="1">
    <location>
        <begin position="46"/>
        <end position="62"/>
    </location>
</feature>
<sequence>MEKELGFGYLKEPRGSGLARCAGHRTGKAPHRASGLTAWPAHHTAGRAEEGKGELSKLDGGVDRPSGLAAAKPDRYRGLAVARILSLQRYDSRK</sequence>
<accession>A0ABS8S865</accession>
<evidence type="ECO:0000256" key="1">
    <source>
        <dbReference type="SAM" id="MobiDB-lite"/>
    </source>
</evidence>
<keyword evidence="3" id="KW-1185">Reference proteome</keyword>
<comment type="caution">
    <text evidence="2">The sequence shown here is derived from an EMBL/GenBank/DDBJ whole genome shotgun (WGS) entry which is preliminary data.</text>
</comment>
<reference evidence="2 3" key="1">
    <citation type="journal article" date="2021" name="BMC Genomics">
        <title>Datura genome reveals duplications of psychoactive alkaloid biosynthetic genes and high mutation rate following tissue culture.</title>
        <authorList>
            <person name="Rajewski A."/>
            <person name="Carter-House D."/>
            <person name="Stajich J."/>
            <person name="Litt A."/>
        </authorList>
    </citation>
    <scope>NUCLEOTIDE SEQUENCE [LARGE SCALE GENOMIC DNA]</scope>
    <source>
        <strain evidence="2">AR-01</strain>
    </source>
</reference>
<evidence type="ECO:0000313" key="3">
    <source>
        <dbReference type="Proteomes" id="UP000823775"/>
    </source>
</evidence>
<gene>
    <name evidence="2" type="ORF">HAX54_026808</name>
</gene>
<name>A0ABS8S865_DATST</name>
<feature type="region of interest" description="Disordered" evidence="1">
    <location>
        <begin position="44"/>
        <end position="70"/>
    </location>
</feature>
<protein>
    <submittedName>
        <fullName evidence="2">Uncharacterized protein</fullName>
    </submittedName>
</protein>
<evidence type="ECO:0000313" key="2">
    <source>
        <dbReference type="EMBL" id="MCD7455025.1"/>
    </source>
</evidence>
<proteinExistence type="predicted"/>